<reference evidence="2" key="1">
    <citation type="submission" date="2022-07" db="EMBL/GenBank/DDBJ databases">
        <title>Phylogenomic reconstructions and comparative analyses of Kickxellomycotina fungi.</title>
        <authorList>
            <person name="Reynolds N.K."/>
            <person name="Stajich J.E."/>
            <person name="Barry K."/>
            <person name="Grigoriev I.V."/>
            <person name="Crous P."/>
            <person name="Smith M.E."/>
        </authorList>
    </citation>
    <scope>NUCLEOTIDE SEQUENCE</scope>
    <source>
        <strain evidence="2">RSA 567</strain>
    </source>
</reference>
<gene>
    <name evidence="2" type="ORF">H4R34_001912</name>
</gene>
<dbReference type="Proteomes" id="UP001151582">
    <property type="component" value="Unassembled WGS sequence"/>
</dbReference>
<dbReference type="EMBL" id="JANBQB010000109">
    <property type="protein sequence ID" value="KAJ1981858.1"/>
    <property type="molecule type" value="Genomic_DNA"/>
</dbReference>
<keyword evidence="3" id="KW-1185">Reference proteome</keyword>
<accession>A0A9W8BAF4</accession>
<sequence length="179" mass="19299">MRVPLRRSLAAVRHKPTEPTRRALWTQPSWSVQSLLPPATTPSTPQSELTLAKIQYLHRLANLELPTTATDAATTLSTLPSSSLSGSVDHTPLVHSINALCHFVSHIRDLDLSNVEPLEAIGTAQTLTAQDAVAPALEQAPHSTAGSKLPVDGPQPLLGHSHQTYGQYYLVPRVSDQSL</sequence>
<comment type="caution">
    <text evidence="2">The sequence shown here is derived from an EMBL/GenBank/DDBJ whole genome shotgun (WGS) entry which is preliminary data.</text>
</comment>
<organism evidence="2 3">
    <name type="scientific">Dimargaris verticillata</name>
    <dbReference type="NCBI Taxonomy" id="2761393"/>
    <lineage>
        <taxon>Eukaryota</taxon>
        <taxon>Fungi</taxon>
        <taxon>Fungi incertae sedis</taxon>
        <taxon>Zoopagomycota</taxon>
        <taxon>Kickxellomycotina</taxon>
        <taxon>Dimargaritomycetes</taxon>
        <taxon>Dimargaritales</taxon>
        <taxon>Dimargaritaceae</taxon>
        <taxon>Dimargaris</taxon>
    </lineage>
</organism>
<evidence type="ECO:0000256" key="1">
    <source>
        <dbReference type="SAM" id="MobiDB-lite"/>
    </source>
</evidence>
<name>A0A9W8BAF4_9FUNG</name>
<feature type="region of interest" description="Disordered" evidence="1">
    <location>
        <begin position="1"/>
        <end position="21"/>
    </location>
</feature>
<proteinExistence type="predicted"/>
<evidence type="ECO:0000313" key="3">
    <source>
        <dbReference type="Proteomes" id="UP001151582"/>
    </source>
</evidence>
<dbReference type="AlphaFoldDB" id="A0A9W8BAF4"/>
<dbReference type="OrthoDB" id="5522061at2759"/>
<evidence type="ECO:0000313" key="2">
    <source>
        <dbReference type="EMBL" id="KAJ1981858.1"/>
    </source>
</evidence>
<protein>
    <submittedName>
        <fullName evidence="2">Uncharacterized protein</fullName>
    </submittedName>
</protein>